<dbReference type="InterPro" id="IPR029058">
    <property type="entry name" value="AB_hydrolase_fold"/>
</dbReference>
<feature type="chain" id="PRO_5022092075" evidence="4">
    <location>
        <begin position="33"/>
        <end position="448"/>
    </location>
</feature>
<evidence type="ECO:0000256" key="2">
    <source>
        <dbReference type="ARBA" id="ARBA00022729"/>
    </source>
</evidence>
<dbReference type="InterPro" id="IPR050261">
    <property type="entry name" value="FrsA_esterase"/>
</dbReference>
<dbReference type="AlphaFoldDB" id="A0A517PZ02"/>
<keyword evidence="7" id="KW-1185">Reference proteome</keyword>
<sequence precursor="true">MLINLNVSRYFAAICFFICCLFLLYCEQTVQAADQSANITRLSEILPDKPWLERRKEIQRRWLELLGPFPDKVLPLESKLEEVEQKDGLTRYHVSFQTEADDRVTGWLLVPDEAKNKPTPAIICIHSTTWGSGKDATIGLSGRRPVDPPRDPQVGAAYGLTLAQHGFVTLSIDLLTDGERIDPRHRVMDTRPFYQKHPEWSIVGKNTWDIMRSVDFLQTLDFVDHGQIGCTGWSLGGHTALFAAAFDERITATVSNGGVLDWWRQTAAWSRKPSSWTPWRKGIDAPTSSKKLERRFGFKTNSGPYVYIKSFRPYIDDPTRQIPIDFDSLMALVAPRPLLIISTEHEFYRHRFFPKAQQTLEIYANWKDADGLPSVLKARQERRGYAETLEYYGTQHLMKPEKIERQLGEFGAGDCFSWFSFPGGHSFPGVARRMTFAWFDRWLGRTLY</sequence>
<reference evidence="6 7" key="1">
    <citation type="submission" date="2019-02" db="EMBL/GenBank/DDBJ databases">
        <title>Deep-cultivation of Planctomycetes and their phenomic and genomic characterization uncovers novel biology.</title>
        <authorList>
            <person name="Wiegand S."/>
            <person name="Jogler M."/>
            <person name="Boedeker C."/>
            <person name="Pinto D."/>
            <person name="Vollmers J."/>
            <person name="Rivas-Marin E."/>
            <person name="Kohn T."/>
            <person name="Peeters S.H."/>
            <person name="Heuer A."/>
            <person name="Rast P."/>
            <person name="Oberbeckmann S."/>
            <person name="Bunk B."/>
            <person name="Jeske O."/>
            <person name="Meyerdierks A."/>
            <person name="Storesund J.E."/>
            <person name="Kallscheuer N."/>
            <person name="Luecker S."/>
            <person name="Lage O.M."/>
            <person name="Pohl T."/>
            <person name="Merkel B.J."/>
            <person name="Hornburger P."/>
            <person name="Mueller R.-W."/>
            <person name="Bruemmer F."/>
            <person name="Labrenz M."/>
            <person name="Spormann A.M."/>
            <person name="Op den Camp H."/>
            <person name="Overmann J."/>
            <person name="Amann R."/>
            <person name="Jetten M.S.M."/>
            <person name="Mascher T."/>
            <person name="Medema M.H."/>
            <person name="Devos D.P."/>
            <person name="Kaster A.-K."/>
            <person name="Ovreas L."/>
            <person name="Rohde M."/>
            <person name="Galperin M.Y."/>
            <person name="Jogler C."/>
        </authorList>
    </citation>
    <scope>NUCLEOTIDE SEQUENCE [LARGE SCALE GENOMIC DNA]</scope>
    <source>
        <strain evidence="6 7">HG66A1</strain>
    </source>
</reference>
<evidence type="ECO:0000313" key="7">
    <source>
        <dbReference type="Proteomes" id="UP000320421"/>
    </source>
</evidence>
<dbReference type="PANTHER" id="PTHR22946">
    <property type="entry name" value="DIENELACTONE HYDROLASE DOMAIN-CONTAINING PROTEIN-RELATED"/>
    <property type="match status" value="1"/>
</dbReference>
<dbReference type="Gene3D" id="3.40.50.1820">
    <property type="entry name" value="alpha/beta hydrolase"/>
    <property type="match status" value="1"/>
</dbReference>
<evidence type="ECO:0000256" key="4">
    <source>
        <dbReference type="SAM" id="SignalP"/>
    </source>
</evidence>
<dbReference type="RefSeq" id="WP_145193441.1">
    <property type="nucleotide sequence ID" value="NZ_CP036266.1"/>
</dbReference>
<dbReference type="EMBL" id="CP036266">
    <property type="protein sequence ID" value="QDT24614.1"/>
    <property type="molecule type" value="Genomic_DNA"/>
</dbReference>
<dbReference type="Pfam" id="PF22244">
    <property type="entry name" value="GCE_fung"/>
    <property type="match status" value="1"/>
</dbReference>
<dbReference type="InterPro" id="IPR054579">
    <property type="entry name" value="GCE-like_dom"/>
</dbReference>
<feature type="domain" description="4-O-methyl-glucuronoyl methylesterase-like" evidence="5">
    <location>
        <begin position="194"/>
        <end position="347"/>
    </location>
</feature>
<evidence type="ECO:0000256" key="3">
    <source>
        <dbReference type="ARBA" id="ARBA00022801"/>
    </source>
</evidence>
<dbReference type="PANTHER" id="PTHR22946:SF8">
    <property type="entry name" value="ACETYL XYLAN ESTERASE DOMAIN-CONTAINING PROTEIN"/>
    <property type="match status" value="1"/>
</dbReference>
<dbReference type="Proteomes" id="UP000320421">
    <property type="component" value="Chromosome"/>
</dbReference>
<organism evidence="6 7">
    <name type="scientific">Gimesia chilikensis</name>
    <dbReference type="NCBI Taxonomy" id="2605989"/>
    <lineage>
        <taxon>Bacteria</taxon>
        <taxon>Pseudomonadati</taxon>
        <taxon>Planctomycetota</taxon>
        <taxon>Planctomycetia</taxon>
        <taxon>Planctomycetales</taxon>
        <taxon>Planctomycetaceae</taxon>
        <taxon>Gimesia</taxon>
    </lineage>
</organism>
<dbReference type="SUPFAM" id="SSF53474">
    <property type="entry name" value="alpha/beta-Hydrolases"/>
    <property type="match status" value="1"/>
</dbReference>
<gene>
    <name evidence="6" type="ORF">HG66A1_64490</name>
</gene>
<evidence type="ECO:0000313" key="6">
    <source>
        <dbReference type="EMBL" id="QDT24614.1"/>
    </source>
</evidence>
<proteinExistence type="predicted"/>
<protein>
    <submittedName>
        <fullName evidence="6">Acetyl xylan esterase (AXE1)</fullName>
    </submittedName>
</protein>
<name>A0A517PZ02_9PLAN</name>
<dbReference type="GO" id="GO:0052689">
    <property type="term" value="F:carboxylic ester hydrolase activity"/>
    <property type="evidence" value="ECO:0007669"/>
    <property type="project" value="UniProtKB-KW"/>
</dbReference>
<evidence type="ECO:0000256" key="1">
    <source>
        <dbReference type="ARBA" id="ARBA00022487"/>
    </source>
</evidence>
<keyword evidence="2 4" id="KW-0732">Signal</keyword>
<evidence type="ECO:0000259" key="5">
    <source>
        <dbReference type="Pfam" id="PF22244"/>
    </source>
</evidence>
<accession>A0A517PZ02</accession>
<feature type="signal peptide" evidence="4">
    <location>
        <begin position="1"/>
        <end position="32"/>
    </location>
</feature>
<keyword evidence="1" id="KW-0719">Serine esterase</keyword>
<dbReference type="OrthoDB" id="217645at2"/>
<keyword evidence="3" id="KW-0378">Hydrolase</keyword>